<dbReference type="PANTHER" id="PTHR10539">
    <property type="entry name" value="26S PROTEASOME NON-ATPASE REGULATORY SUBUNIT 13"/>
    <property type="match status" value="1"/>
</dbReference>
<protein>
    <submittedName>
        <fullName evidence="3">26S proteasome non-ATPase regulatory subunit 13-like A</fullName>
    </submittedName>
</protein>
<dbReference type="Pfam" id="PF22037">
    <property type="entry name" value="PSD13_N"/>
    <property type="match status" value="1"/>
</dbReference>
<dbReference type="GO" id="GO:0000502">
    <property type="term" value="C:proteasome complex"/>
    <property type="evidence" value="ECO:0007669"/>
    <property type="project" value="UniProtKB-KW"/>
</dbReference>
<gene>
    <name evidence="3" type="primary">RPN9A_0</name>
    <name evidence="3" type="ORF">CK203_051245</name>
</gene>
<dbReference type="InterPro" id="IPR054179">
    <property type="entry name" value="PSD13_N"/>
</dbReference>
<organism evidence="3 4">
    <name type="scientific">Vitis vinifera</name>
    <name type="common">Grape</name>
    <dbReference type="NCBI Taxonomy" id="29760"/>
    <lineage>
        <taxon>Eukaryota</taxon>
        <taxon>Viridiplantae</taxon>
        <taxon>Streptophyta</taxon>
        <taxon>Embryophyta</taxon>
        <taxon>Tracheophyta</taxon>
        <taxon>Spermatophyta</taxon>
        <taxon>Magnoliopsida</taxon>
        <taxon>eudicotyledons</taxon>
        <taxon>Gunneridae</taxon>
        <taxon>Pentapetalae</taxon>
        <taxon>rosids</taxon>
        <taxon>Vitales</taxon>
        <taxon>Vitaceae</taxon>
        <taxon>Viteae</taxon>
        <taxon>Vitis</taxon>
    </lineage>
</organism>
<proteinExistence type="predicted"/>
<reference evidence="3 4" key="1">
    <citation type="journal article" date="2018" name="PLoS Genet.">
        <title>Population sequencing reveals clonal diversity and ancestral inbreeding in the grapevine cultivar Chardonnay.</title>
        <authorList>
            <person name="Roach M.J."/>
            <person name="Johnson D.L."/>
            <person name="Bohlmann J."/>
            <person name="van Vuuren H.J."/>
            <person name="Jones S.J."/>
            <person name="Pretorius I.S."/>
            <person name="Schmidt S.A."/>
            <person name="Borneman A.R."/>
        </authorList>
    </citation>
    <scope>NUCLEOTIDE SEQUENCE [LARGE SCALE GENOMIC DNA]</scope>
    <source>
        <strain evidence="4">cv. Chardonnay</strain>
        <tissue evidence="3">Leaf</tissue>
    </source>
</reference>
<dbReference type="EMBL" id="QGNW01000264">
    <property type="protein sequence ID" value="RVW80556.1"/>
    <property type="molecule type" value="Genomic_DNA"/>
</dbReference>
<comment type="caution">
    <text evidence="3">The sequence shown here is derived from an EMBL/GenBank/DDBJ whole genome shotgun (WGS) entry which is preliminary data.</text>
</comment>
<dbReference type="Proteomes" id="UP000288805">
    <property type="component" value="Unassembled WGS sequence"/>
</dbReference>
<evidence type="ECO:0000259" key="2">
    <source>
        <dbReference type="Pfam" id="PF22037"/>
    </source>
</evidence>
<evidence type="ECO:0000313" key="3">
    <source>
        <dbReference type="EMBL" id="RVW80556.1"/>
    </source>
</evidence>
<feature type="domain" description="PSD13 N-terminal" evidence="2">
    <location>
        <begin position="21"/>
        <end position="47"/>
    </location>
</feature>
<dbReference type="InterPro" id="IPR035298">
    <property type="entry name" value="PSMD13"/>
</dbReference>
<keyword evidence="1 3" id="KW-0647">Proteasome</keyword>
<evidence type="ECO:0000256" key="1">
    <source>
        <dbReference type="ARBA" id="ARBA00022942"/>
    </source>
</evidence>
<sequence length="139" mass="15446">MAALQYLESLRAAHPELAEWYNSLADLYQRKLWHQLTLKLEQFVALAVFQACSPIFLHFLSLILFFLSSGDLEGDGGFWDLRSITTWGIRGQGSSSSEAQQGHSLLACFCSFEAQGAPRRKVVLEPEAQGASKARALVK</sequence>
<accession>A0A438H7L7</accession>
<dbReference type="AlphaFoldDB" id="A0A438H7L7"/>
<dbReference type="PANTHER" id="PTHR10539:SF0">
    <property type="entry name" value="26S PROTEASOME NON-ATPASE REGULATORY SUBUNIT 13"/>
    <property type="match status" value="1"/>
</dbReference>
<evidence type="ECO:0000313" key="4">
    <source>
        <dbReference type="Proteomes" id="UP000288805"/>
    </source>
</evidence>
<name>A0A438H7L7_VITVI</name>